<evidence type="ECO:0000256" key="5">
    <source>
        <dbReference type="SAM" id="MobiDB-lite"/>
    </source>
</evidence>
<dbReference type="GO" id="GO:0000435">
    <property type="term" value="P:positive regulation of transcription from RNA polymerase II promoter by galactose"/>
    <property type="evidence" value="ECO:0007669"/>
    <property type="project" value="TreeGrafter"/>
</dbReference>
<name>A0AAN6IE65_9EURO</name>
<accession>A0AAN6IE65</accession>
<feature type="region of interest" description="Disordered" evidence="5">
    <location>
        <begin position="27"/>
        <end position="46"/>
    </location>
</feature>
<evidence type="ECO:0000313" key="7">
    <source>
        <dbReference type="EMBL" id="KAI1614196.1"/>
    </source>
</evidence>
<evidence type="ECO:0000259" key="6">
    <source>
        <dbReference type="PROSITE" id="PS50048"/>
    </source>
</evidence>
<evidence type="ECO:0000256" key="4">
    <source>
        <dbReference type="ARBA" id="ARBA00023242"/>
    </source>
</evidence>
<dbReference type="Pfam" id="PF00172">
    <property type="entry name" value="Zn_clus"/>
    <property type="match status" value="1"/>
</dbReference>
<dbReference type="PANTHER" id="PTHR47424">
    <property type="entry name" value="REGULATORY PROTEIN GAL4"/>
    <property type="match status" value="1"/>
</dbReference>
<dbReference type="AlphaFoldDB" id="A0AAN6IE65"/>
<keyword evidence="8" id="KW-1185">Reference proteome</keyword>
<proteinExistence type="predicted"/>
<reference evidence="7" key="1">
    <citation type="journal article" date="2022" name="bioRxiv">
        <title>Deciphering the potential niche of two novel black yeast fungi from a biological soil crust based on their genomes, phenotypes, and melanin regulation.</title>
        <authorList>
            <consortium name="DOE Joint Genome Institute"/>
            <person name="Carr E.C."/>
            <person name="Barton Q."/>
            <person name="Grambo S."/>
            <person name="Sullivan M."/>
            <person name="Renfro C.M."/>
            <person name="Kuo A."/>
            <person name="Pangilinan J."/>
            <person name="Lipzen A."/>
            <person name="Keymanesh K."/>
            <person name="Savage E."/>
            <person name="Barry K."/>
            <person name="Grigoriev I.V."/>
            <person name="Riekhof W.R."/>
            <person name="Harris S.S."/>
        </authorList>
    </citation>
    <scope>NUCLEOTIDE SEQUENCE</scope>
    <source>
        <strain evidence="7">JF 03-4F</strain>
    </source>
</reference>
<dbReference type="SMART" id="SM00066">
    <property type="entry name" value="GAL4"/>
    <property type="match status" value="1"/>
</dbReference>
<feature type="compositionally biased region" description="Polar residues" evidence="5">
    <location>
        <begin position="157"/>
        <end position="169"/>
    </location>
</feature>
<sequence length="709" mass="79006">MYWGISNGRGRHCISFATKTEVAGDKYSMGKSTRRNRQEANHGPFRPISAGAQYDWLVTFIPSIQEEGDKFDFLNVMLDEDQVNVSKPLRRERLRIPRACGYCRSKKVKCDGGRPVQSPSLFQGHMGLMCVISAACARCHEGQKTCNYTQDSFIDKQQSQRGAPNNRQPQLICPVPRLRSNVDAQKAHSVETPLPIESSTTSNDSDHEQDQNLEQNPNSAHDHSPTYYTAHGQFADQVAAAIDARAGVVPATISSLIPFINTPLFGEIDLDSPFSALDHAVYLPPQAQADTLVDICWGYVDPVEPILDRERFLNNYTAAFSRQGASFLGDREVWLTKSRRNLLIPACQSSPPSGNYFMEAWVARAGSALDQYEPVSPLHQQSTKDMADGGFGVANLPEQLKHQVWAACVAMDRCISWSLGRASAPFLNILPNTPDSVSLSGEDTDDFLRSAELHEIGNQIHLAQIQTQNSPGERLGLPRPYQQAEYHVTAVQLDHCLNRWEHGLPIDWKLESLQKVVDRTSRSRRYVLHVRPMLACFCAITSDTATSNIPSLGDRLVREGARMCIEAAQNMTSLVIETLEPDKSIGLLPWWLRIYCLHIAGTHLLAAMFRSDLYTDSVSQSWNNTLSALRAHEHLSSYVQQCIRTFEMLSKRILDTRYPNTNGSHGNGDGARTQGTSDILSDDIFADINFDFDGFLFGTSDQLETQLAG</sequence>
<feature type="domain" description="Zn(2)-C6 fungal-type" evidence="6">
    <location>
        <begin position="99"/>
        <end position="148"/>
    </location>
</feature>
<dbReference type="SUPFAM" id="SSF57701">
    <property type="entry name" value="Zn2/Cys6 DNA-binding domain"/>
    <property type="match status" value="1"/>
</dbReference>
<dbReference type="EMBL" id="MU404353">
    <property type="protein sequence ID" value="KAI1614196.1"/>
    <property type="molecule type" value="Genomic_DNA"/>
</dbReference>
<dbReference type="CDD" id="cd00067">
    <property type="entry name" value="GAL4"/>
    <property type="match status" value="1"/>
</dbReference>
<dbReference type="InterPro" id="IPR001138">
    <property type="entry name" value="Zn2Cys6_DnaBD"/>
</dbReference>
<keyword evidence="1" id="KW-0805">Transcription regulation</keyword>
<evidence type="ECO:0000256" key="3">
    <source>
        <dbReference type="ARBA" id="ARBA00023163"/>
    </source>
</evidence>
<evidence type="ECO:0000256" key="2">
    <source>
        <dbReference type="ARBA" id="ARBA00023125"/>
    </source>
</evidence>
<dbReference type="PROSITE" id="PS50048">
    <property type="entry name" value="ZN2_CY6_FUNGAL_2"/>
    <property type="match status" value="1"/>
</dbReference>
<keyword evidence="4" id="KW-0539">Nucleus</keyword>
<comment type="caution">
    <text evidence="7">The sequence shown here is derived from an EMBL/GenBank/DDBJ whole genome shotgun (WGS) entry which is preliminary data.</text>
</comment>
<keyword evidence="2" id="KW-0238">DNA-binding</keyword>
<dbReference type="PANTHER" id="PTHR47424:SF3">
    <property type="entry name" value="REGULATORY PROTEIN GAL4"/>
    <property type="match status" value="1"/>
</dbReference>
<evidence type="ECO:0000256" key="1">
    <source>
        <dbReference type="ARBA" id="ARBA00023015"/>
    </source>
</evidence>
<organism evidence="7 8">
    <name type="scientific">Exophiala viscosa</name>
    <dbReference type="NCBI Taxonomy" id="2486360"/>
    <lineage>
        <taxon>Eukaryota</taxon>
        <taxon>Fungi</taxon>
        <taxon>Dikarya</taxon>
        <taxon>Ascomycota</taxon>
        <taxon>Pezizomycotina</taxon>
        <taxon>Eurotiomycetes</taxon>
        <taxon>Chaetothyriomycetidae</taxon>
        <taxon>Chaetothyriales</taxon>
        <taxon>Herpotrichiellaceae</taxon>
        <taxon>Exophiala</taxon>
    </lineage>
</organism>
<keyword evidence="3" id="KW-0804">Transcription</keyword>
<gene>
    <name evidence="7" type="ORF">EDD36DRAFT_418042</name>
</gene>
<dbReference type="CDD" id="cd12148">
    <property type="entry name" value="fungal_TF_MHR"/>
    <property type="match status" value="1"/>
</dbReference>
<dbReference type="Proteomes" id="UP001203852">
    <property type="component" value="Unassembled WGS sequence"/>
</dbReference>
<evidence type="ECO:0000313" key="8">
    <source>
        <dbReference type="Proteomes" id="UP001203852"/>
    </source>
</evidence>
<dbReference type="InterPro" id="IPR051127">
    <property type="entry name" value="Fungal_SecMet_Regulators"/>
</dbReference>
<dbReference type="GO" id="GO:0000981">
    <property type="term" value="F:DNA-binding transcription factor activity, RNA polymerase II-specific"/>
    <property type="evidence" value="ECO:0007669"/>
    <property type="project" value="InterPro"/>
</dbReference>
<dbReference type="GO" id="GO:0005634">
    <property type="term" value="C:nucleus"/>
    <property type="evidence" value="ECO:0007669"/>
    <property type="project" value="TreeGrafter"/>
</dbReference>
<feature type="region of interest" description="Disordered" evidence="5">
    <location>
        <begin position="184"/>
        <end position="227"/>
    </location>
</feature>
<protein>
    <submittedName>
        <fullName evidence="7">Fungal-specific transcription factor</fullName>
    </submittedName>
</protein>
<dbReference type="GO" id="GO:0008270">
    <property type="term" value="F:zinc ion binding"/>
    <property type="evidence" value="ECO:0007669"/>
    <property type="project" value="InterPro"/>
</dbReference>
<feature type="region of interest" description="Disordered" evidence="5">
    <location>
        <begin position="157"/>
        <end position="176"/>
    </location>
</feature>
<dbReference type="Gene3D" id="4.10.240.10">
    <property type="entry name" value="Zn(2)-C6 fungal-type DNA-binding domain"/>
    <property type="match status" value="1"/>
</dbReference>
<dbReference type="GO" id="GO:0000978">
    <property type="term" value="F:RNA polymerase II cis-regulatory region sequence-specific DNA binding"/>
    <property type="evidence" value="ECO:0007669"/>
    <property type="project" value="TreeGrafter"/>
</dbReference>
<dbReference type="InterPro" id="IPR036864">
    <property type="entry name" value="Zn2-C6_fun-type_DNA-bd_sf"/>
</dbReference>